<name>E7GEV9_9FIRM</name>
<reference evidence="1 2" key="1">
    <citation type="submission" date="2010-12" db="EMBL/GenBank/DDBJ databases">
        <title>The Genome Sequence of Coprobacillus sp. strain 29_1.</title>
        <authorList>
            <consortium name="The Broad Institute Genome Sequencing Platform"/>
            <person name="Earl A."/>
            <person name="Ward D."/>
            <person name="Feldgarden M."/>
            <person name="Gevers D."/>
            <person name="Daigneault M."/>
            <person name="Sibley C.D."/>
            <person name="White A."/>
            <person name="Strauss J."/>
            <person name="Allen-Vercoe E."/>
            <person name="Young S.K."/>
            <person name="Zeng Q."/>
            <person name="Gargeya S."/>
            <person name="Fitzgerald M."/>
            <person name="Haas B."/>
            <person name="Abouelleil A."/>
            <person name="Alvarado L."/>
            <person name="Arachchi H.M."/>
            <person name="Berlin A."/>
            <person name="Brown A."/>
            <person name="Chapman S.B."/>
            <person name="Chen Z."/>
            <person name="Dunbar C."/>
            <person name="Freedman E."/>
            <person name="Gearin G."/>
            <person name="Gellesch M."/>
            <person name="Goldberg J."/>
            <person name="Griggs A."/>
            <person name="Gujja S."/>
            <person name="Heilman E."/>
            <person name="Heiman D."/>
            <person name="Howarth C."/>
            <person name="Larson L."/>
            <person name="Lui A."/>
            <person name="MacDonald P.J.P."/>
            <person name="Mehta T."/>
            <person name="Montmayeur A."/>
            <person name="Murphy C."/>
            <person name="Neiman D."/>
            <person name="Pearson M."/>
            <person name="Priest M."/>
            <person name="Roberts A."/>
            <person name="Saif S."/>
            <person name="Shea T."/>
            <person name="Shenoy N."/>
            <person name="Sisk P."/>
            <person name="Stolte C."/>
            <person name="Sykes S."/>
            <person name="White J."/>
            <person name="Yandava C."/>
            <person name="Nusbaum C."/>
            <person name="Birren B."/>
        </authorList>
    </citation>
    <scope>NUCLEOTIDE SEQUENCE [LARGE SCALE GENOMIC DNA]</scope>
    <source>
        <strain evidence="1 2">29_1</strain>
    </source>
</reference>
<sequence>MKKYIIGAHFITACENAYFLVDESIYNFITGRVFKEDILRQLAECFADYESEIPAIKAKFQKDFHNENLRSLVNAFSWPKTSEVFGYKIHDNILSLINEIVDMKISVLASDVDVIIGDEVY</sequence>
<accession>E7GEV9</accession>
<dbReference type="AlphaFoldDB" id="E7GEV9"/>
<gene>
    <name evidence="1" type="ORF">HMPREF9488_03251</name>
</gene>
<evidence type="ECO:0000313" key="2">
    <source>
        <dbReference type="Proteomes" id="UP000003157"/>
    </source>
</evidence>
<comment type="caution">
    <text evidence="1">The sequence shown here is derived from an EMBL/GenBank/DDBJ whole genome shotgun (WGS) entry which is preliminary data.</text>
</comment>
<dbReference type="HOGENOM" id="CLU_2034103_0_0_9"/>
<organism evidence="1 2">
    <name type="scientific">Coprobacillus cateniformis</name>
    <dbReference type="NCBI Taxonomy" id="100884"/>
    <lineage>
        <taxon>Bacteria</taxon>
        <taxon>Bacillati</taxon>
        <taxon>Bacillota</taxon>
        <taxon>Erysipelotrichia</taxon>
        <taxon>Erysipelotrichales</taxon>
        <taxon>Coprobacillaceae</taxon>
        <taxon>Coprobacillus</taxon>
    </lineage>
</organism>
<keyword evidence="2" id="KW-1185">Reference proteome</keyword>
<proteinExistence type="predicted"/>
<protein>
    <submittedName>
        <fullName evidence="1">Uncharacterized protein</fullName>
    </submittedName>
</protein>
<dbReference type="GeneID" id="78231485"/>
<dbReference type="STRING" id="100884.GCA_000269565_03740"/>
<dbReference type="Proteomes" id="UP000003157">
    <property type="component" value="Unassembled WGS sequence"/>
</dbReference>
<dbReference type="RefSeq" id="WP_008790333.1">
    <property type="nucleotide sequence ID" value="NZ_AKCB01000004.1"/>
</dbReference>
<evidence type="ECO:0000313" key="1">
    <source>
        <dbReference type="EMBL" id="EFW03560.1"/>
    </source>
</evidence>
<dbReference type="EMBL" id="ADKX01000046">
    <property type="protein sequence ID" value="EFW03560.1"/>
    <property type="molecule type" value="Genomic_DNA"/>
</dbReference>